<organism evidence="3 4">
    <name type="scientific">Thlaspi arvense</name>
    <name type="common">Field penny-cress</name>
    <dbReference type="NCBI Taxonomy" id="13288"/>
    <lineage>
        <taxon>Eukaryota</taxon>
        <taxon>Viridiplantae</taxon>
        <taxon>Streptophyta</taxon>
        <taxon>Embryophyta</taxon>
        <taxon>Tracheophyta</taxon>
        <taxon>Spermatophyta</taxon>
        <taxon>Magnoliopsida</taxon>
        <taxon>eudicotyledons</taxon>
        <taxon>Gunneridae</taxon>
        <taxon>Pentapetalae</taxon>
        <taxon>rosids</taxon>
        <taxon>malvids</taxon>
        <taxon>Brassicales</taxon>
        <taxon>Brassicaceae</taxon>
        <taxon>Thlaspideae</taxon>
        <taxon>Thlaspi</taxon>
    </lineage>
</organism>
<protein>
    <submittedName>
        <fullName evidence="3">Uncharacterized protein</fullName>
    </submittedName>
</protein>
<feature type="region of interest" description="Disordered" evidence="1">
    <location>
        <begin position="395"/>
        <end position="418"/>
    </location>
</feature>
<dbReference type="PANTHER" id="PTHR35761">
    <property type="entry name" value="ATR INTERACTING PROTEIN"/>
    <property type="match status" value="1"/>
</dbReference>
<gene>
    <name evidence="2" type="ORF">TAV2_LOCUS6964</name>
    <name evidence="3" type="ORF">TAV2_LOCUS7314</name>
</gene>
<dbReference type="GO" id="GO:0006974">
    <property type="term" value="P:DNA damage response"/>
    <property type="evidence" value="ECO:0007669"/>
    <property type="project" value="InterPro"/>
</dbReference>
<evidence type="ECO:0000256" key="1">
    <source>
        <dbReference type="SAM" id="MobiDB-lite"/>
    </source>
</evidence>
<dbReference type="InterPro" id="IPR044952">
    <property type="entry name" value="SUV2"/>
</dbReference>
<feature type="region of interest" description="Disordered" evidence="1">
    <location>
        <begin position="104"/>
        <end position="126"/>
    </location>
</feature>
<dbReference type="AlphaFoldDB" id="A0AAU9RRF8"/>
<accession>A0AAU9RRF8</accession>
<name>A0AAU9RRF8_THLAR</name>
<feature type="compositionally biased region" description="Low complexity" evidence="1">
    <location>
        <begin position="104"/>
        <end position="118"/>
    </location>
</feature>
<feature type="compositionally biased region" description="Basic and acidic residues" evidence="1">
    <location>
        <begin position="399"/>
        <end position="415"/>
    </location>
</feature>
<evidence type="ECO:0000313" key="4">
    <source>
        <dbReference type="Proteomes" id="UP000836841"/>
    </source>
</evidence>
<evidence type="ECO:0000313" key="2">
    <source>
        <dbReference type="EMBL" id="CAH2046286.1"/>
    </source>
</evidence>
<dbReference type="Proteomes" id="UP000836841">
    <property type="component" value="Chromosome 2"/>
</dbReference>
<dbReference type="EMBL" id="OU466858">
    <property type="protein sequence ID" value="CAH2046286.1"/>
    <property type="molecule type" value="Genomic_DNA"/>
</dbReference>
<evidence type="ECO:0000313" key="3">
    <source>
        <dbReference type="EMBL" id="CAH2046289.1"/>
    </source>
</evidence>
<proteinExistence type="predicted"/>
<keyword evidence="4" id="KW-1185">Reference proteome</keyword>
<sequence length="706" mass="78423">MEDEEDFGDWEMMEIVMKAEESYCPTQPCLPEPAPAIVPVPAPAPTPVVATISSSLPHAVQLQSAGLQKKIPVRDPPFVSYSPPRVLSQRVVNGFNGASVDYSNSSAAAARPSSPSSSTRPYDSEKDLEIRRLKMELERVSKKLLDTEQEFSQLKKGKSKETQSKNLRDEKKGKCATVHASKRTNLEPDGATSVNDRGIDSTAVLDDKRSFKTTGVQADLTNHSDLSKKLLDIWCTSNYQDPRKNLITELLLACSADLQILFSFMNISTPPKEKDKQAAKTLSNMQSSKPLESEKVSHLYSAVTKISYGFVNLKTLVEPLLGLCKAENAVLVHRSLHVLHVLLEHICGVEERFEARDNTTGEEASSSCEVAEFHGYKGRGKTNLSIGESVYSSNIPLRGRSDAESSSKSQGDTDKAQPSWDANWHSLFELMNQIASKRTEANVKLEAVSIMNIIVMRTDAYTERETFVSKEVFESISLLLKREAGLHVRKGAIHLFYLLLNCPKLLARFDSLHEEKRSSASWNDSQGNLFALEAFGMIFEGLADCLTSPRKTSEDLELCRNVIMILALVASSGNSGYELLSSHKLPQDTNFLMLILHLLAAEIDSESTESYTKAEIFKARILLMREILILLNRLVSGSSSSSTILRELTKSRDMASLTVDAATRLSRKRNLLIQSESSVGRMRESEIMDLARIFKRRVFAFLGDNT</sequence>
<feature type="compositionally biased region" description="Basic and acidic residues" evidence="1">
    <location>
        <begin position="159"/>
        <end position="173"/>
    </location>
</feature>
<dbReference type="PANTHER" id="PTHR35761:SF1">
    <property type="entry name" value="PROTEIN SENSITIVE TO UV 2"/>
    <property type="match status" value="1"/>
</dbReference>
<reference evidence="3 4" key="1">
    <citation type="submission" date="2022-03" db="EMBL/GenBank/DDBJ databases">
        <authorList>
            <person name="Nunn A."/>
            <person name="Chopra R."/>
            <person name="Nunn A."/>
            <person name="Contreras Garrido A."/>
        </authorList>
    </citation>
    <scope>NUCLEOTIDE SEQUENCE [LARGE SCALE GENOMIC DNA]</scope>
</reference>
<dbReference type="EMBL" id="OU466858">
    <property type="protein sequence ID" value="CAH2046289.1"/>
    <property type="molecule type" value="Genomic_DNA"/>
</dbReference>
<feature type="region of interest" description="Disordered" evidence="1">
    <location>
        <begin position="151"/>
        <end position="178"/>
    </location>
</feature>